<evidence type="ECO:0000259" key="3">
    <source>
        <dbReference type="Pfam" id="PF23771"/>
    </source>
</evidence>
<proteinExistence type="predicted"/>
<evidence type="ECO:0000313" key="5">
    <source>
        <dbReference type="Proteomes" id="UP001596183"/>
    </source>
</evidence>
<evidence type="ECO:0000313" key="4">
    <source>
        <dbReference type="EMBL" id="MFC5668807.1"/>
    </source>
</evidence>
<keyword evidence="5" id="KW-1185">Reference proteome</keyword>
<dbReference type="InterPro" id="IPR024498">
    <property type="entry name" value="DUF2786"/>
</dbReference>
<feature type="domain" description="DUF2786" evidence="2">
    <location>
        <begin position="240"/>
        <end position="277"/>
    </location>
</feature>
<dbReference type="RefSeq" id="WP_381204420.1">
    <property type="nucleotide sequence ID" value="NZ_JBHSPC010000006.1"/>
</dbReference>
<evidence type="ECO:0000259" key="2">
    <source>
        <dbReference type="Pfam" id="PF10979"/>
    </source>
</evidence>
<gene>
    <name evidence="4" type="ORF">ACFP2V_01360</name>
</gene>
<comment type="caution">
    <text evidence="4">The sequence shown here is derived from an EMBL/GenBank/DDBJ whole genome shotgun (WGS) entry which is preliminary data.</text>
</comment>
<feature type="region of interest" description="Disordered" evidence="1">
    <location>
        <begin position="1"/>
        <end position="24"/>
    </location>
</feature>
<feature type="domain" description="DUF7168" evidence="3">
    <location>
        <begin position="305"/>
        <end position="407"/>
    </location>
</feature>
<name>A0ABW0XG93_9ACTN</name>
<dbReference type="Pfam" id="PF23771">
    <property type="entry name" value="DUF7168"/>
    <property type="match status" value="1"/>
</dbReference>
<organism evidence="4 5">
    <name type="scientific">Streptomyces incanus</name>
    <dbReference type="NCBI Taxonomy" id="887453"/>
    <lineage>
        <taxon>Bacteria</taxon>
        <taxon>Bacillati</taxon>
        <taxon>Actinomycetota</taxon>
        <taxon>Actinomycetes</taxon>
        <taxon>Kitasatosporales</taxon>
        <taxon>Streptomycetaceae</taxon>
        <taxon>Streptomyces</taxon>
    </lineage>
</organism>
<dbReference type="Pfam" id="PF10979">
    <property type="entry name" value="DUF2786"/>
    <property type="match status" value="1"/>
</dbReference>
<dbReference type="EMBL" id="JBHSPC010000006">
    <property type="protein sequence ID" value="MFC5668807.1"/>
    <property type="molecule type" value="Genomic_DNA"/>
</dbReference>
<accession>A0ABW0XG93</accession>
<dbReference type="Proteomes" id="UP001596183">
    <property type="component" value="Unassembled WGS sequence"/>
</dbReference>
<sequence length="467" mass="50216">MGKRNRERRSAKKKQRDARQRARAEQERAFGAAFGLGGCDCGDPLCGVGGGASVPRPRGPRTVDDLLDEAMDEVCAVPIADTARREAALGRAAALFTKAGMGRAVLAAGGEALHAVWHRGWQPADVVRAARRDLKARHGRLAADLIAAEHRAYPASATALDERWAAQLAALSAEVWWGDDDVYLIGAAAREKCEPTVLGRAWVELLDLLSGLPEIPQLMPPPCEAGSGAVPHGSGTEASVLAKVRGLLAKAESTEFHEEAEALTAKAQQLMAQHSIDAALLDAEQDTRQMPGGVRVGVDAPYEEPKAHLLQAAAEANRCRTVWSRHLGFSTVVGFASDARAVELLYTSLLVQAQSALQAAGSRSHHDGASRTRSYRQSFLWAYATRITERLTRATDETTEAAREDHGPGLLPVLASRARAVDGQVDEWFTDLSYNLGETHVRDQEGWAHGTAAANHVQLRGRAEALR</sequence>
<reference evidence="5" key="1">
    <citation type="journal article" date="2019" name="Int. J. Syst. Evol. Microbiol.">
        <title>The Global Catalogue of Microorganisms (GCM) 10K type strain sequencing project: providing services to taxonomists for standard genome sequencing and annotation.</title>
        <authorList>
            <consortium name="The Broad Institute Genomics Platform"/>
            <consortium name="The Broad Institute Genome Sequencing Center for Infectious Disease"/>
            <person name="Wu L."/>
            <person name="Ma J."/>
        </authorList>
    </citation>
    <scope>NUCLEOTIDE SEQUENCE [LARGE SCALE GENOMIC DNA]</scope>
    <source>
        <strain evidence="5">JCM 13852</strain>
    </source>
</reference>
<protein>
    <submittedName>
        <fullName evidence="4">DUF2786 domain-containing protein</fullName>
    </submittedName>
</protein>
<evidence type="ECO:0000256" key="1">
    <source>
        <dbReference type="SAM" id="MobiDB-lite"/>
    </source>
</evidence>
<feature type="compositionally biased region" description="Basic residues" evidence="1">
    <location>
        <begin position="1"/>
        <end position="16"/>
    </location>
</feature>
<dbReference type="InterPro" id="IPR055592">
    <property type="entry name" value="DUF7168"/>
</dbReference>